<reference evidence="4 5" key="1">
    <citation type="journal article" date="2020" name="Microbiol. Res.">
        <title>Flavobacterium pokkalii sp. nov., a novel plant growth promoting native rhizobacteria isolated from pokkali rice grown in coastal saline affected agricultural regions of southern India, Kerala.</title>
        <authorList>
            <person name="Menon R.R."/>
            <person name="Kumari S."/>
            <person name="Viver T."/>
            <person name="Rameshkumar N."/>
        </authorList>
    </citation>
    <scope>NUCLEOTIDE SEQUENCE [LARGE SCALE GENOMIC DNA]</scope>
    <source>
        <strain evidence="4 5">L1I52</strain>
    </source>
</reference>
<accession>A0ABR7URG3</accession>
<dbReference type="Proteomes" id="UP000661715">
    <property type="component" value="Unassembled WGS sequence"/>
</dbReference>
<name>A0ABR7URG3_9FLAO</name>
<dbReference type="RefSeq" id="WP_188219948.1">
    <property type="nucleotide sequence ID" value="NZ_NASZ01000004.1"/>
</dbReference>
<sequence>MKVDKFPDRLIKVDNEKNLYFGGTAYLGLPPNKKFKKILYKNIERWGTAYGSSRNANIKLTAYEKGETFLAQFIQAEAALTVSSGMLAGQIVLDSLISDTDVFYHFSNNHVAISNSNSLPLFTNGILNPKLLDNKTEKICILTDAVPSNTVKPVSLSFLDQIENCKEITLVLDESHSLGILGENGSGVYASIKHPKIKRKVLVSSLGKAMGLSGGVIASDSDFISTIKSNAIFVSSAGMNPAFVSTLADSEKLYQKQIKKLKRNLAYLKTNLLANPNILFDENYPVIYPEIANINTILASKKIIITNFKYTSETDYLNRIIITANHEKKDLDKIIQILNEYQSEID</sequence>
<dbReference type="GO" id="GO:0008483">
    <property type="term" value="F:transaminase activity"/>
    <property type="evidence" value="ECO:0007669"/>
    <property type="project" value="UniProtKB-KW"/>
</dbReference>
<evidence type="ECO:0000259" key="3">
    <source>
        <dbReference type="Pfam" id="PF00155"/>
    </source>
</evidence>
<feature type="domain" description="Aminotransferase class I/classII large" evidence="3">
    <location>
        <begin position="62"/>
        <end position="336"/>
    </location>
</feature>
<dbReference type="InterPro" id="IPR015422">
    <property type="entry name" value="PyrdxlP-dep_Trfase_small"/>
</dbReference>
<proteinExistence type="predicted"/>
<dbReference type="InterPro" id="IPR050087">
    <property type="entry name" value="AON_synthase_class-II"/>
</dbReference>
<keyword evidence="2" id="KW-0808">Transferase</keyword>
<comment type="caution">
    <text evidence="4">The sequence shown here is derived from an EMBL/GenBank/DDBJ whole genome shotgun (WGS) entry which is preliminary data.</text>
</comment>
<dbReference type="Pfam" id="PF00155">
    <property type="entry name" value="Aminotran_1_2"/>
    <property type="match status" value="1"/>
</dbReference>
<evidence type="ECO:0000256" key="2">
    <source>
        <dbReference type="ARBA" id="ARBA00022679"/>
    </source>
</evidence>
<dbReference type="PANTHER" id="PTHR13693">
    <property type="entry name" value="CLASS II AMINOTRANSFERASE/8-AMINO-7-OXONONANOATE SYNTHASE"/>
    <property type="match status" value="1"/>
</dbReference>
<evidence type="ECO:0000313" key="5">
    <source>
        <dbReference type="Proteomes" id="UP000661715"/>
    </source>
</evidence>
<organism evidence="4 5">
    <name type="scientific">Flavobacterium pokkalii</name>
    <dbReference type="NCBI Taxonomy" id="1940408"/>
    <lineage>
        <taxon>Bacteria</taxon>
        <taxon>Pseudomonadati</taxon>
        <taxon>Bacteroidota</taxon>
        <taxon>Flavobacteriia</taxon>
        <taxon>Flavobacteriales</taxon>
        <taxon>Flavobacteriaceae</taxon>
        <taxon>Flavobacterium</taxon>
    </lineage>
</organism>
<comment type="cofactor">
    <cofactor evidence="1">
        <name>pyridoxal 5'-phosphate</name>
        <dbReference type="ChEBI" id="CHEBI:597326"/>
    </cofactor>
</comment>
<dbReference type="InterPro" id="IPR015424">
    <property type="entry name" value="PyrdxlP-dep_Trfase"/>
</dbReference>
<keyword evidence="5" id="KW-1185">Reference proteome</keyword>
<dbReference type="PANTHER" id="PTHR13693:SF3">
    <property type="entry name" value="LD36009P"/>
    <property type="match status" value="1"/>
</dbReference>
<dbReference type="EMBL" id="NASZ01000004">
    <property type="protein sequence ID" value="MBD0724534.1"/>
    <property type="molecule type" value="Genomic_DNA"/>
</dbReference>
<dbReference type="InterPro" id="IPR015421">
    <property type="entry name" value="PyrdxlP-dep_Trfase_major"/>
</dbReference>
<dbReference type="Gene3D" id="3.90.1150.10">
    <property type="entry name" value="Aspartate Aminotransferase, domain 1"/>
    <property type="match status" value="1"/>
</dbReference>
<dbReference type="SUPFAM" id="SSF53383">
    <property type="entry name" value="PLP-dependent transferases"/>
    <property type="match status" value="1"/>
</dbReference>
<evidence type="ECO:0000313" key="4">
    <source>
        <dbReference type="EMBL" id="MBD0724534.1"/>
    </source>
</evidence>
<gene>
    <name evidence="4" type="ORF">B6A10_05010</name>
</gene>
<protein>
    <submittedName>
        <fullName evidence="4">Aminotransferase class I/II</fullName>
    </submittedName>
</protein>
<evidence type="ECO:0000256" key="1">
    <source>
        <dbReference type="ARBA" id="ARBA00001933"/>
    </source>
</evidence>
<dbReference type="InterPro" id="IPR004839">
    <property type="entry name" value="Aminotransferase_I/II_large"/>
</dbReference>
<keyword evidence="4" id="KW-0032">Aminotransferase</keyword>
<dbReference type="Gene3D" id="3.40.640.10">
    <property type="entry name" value="Type I PLP-dependent aspartate aminotransferase-like (Major domain)"/>
    <property type="match status" value="1"/>
</dbReference>